<dbReference type="AlphaFoldDB" id="A0A252F5W9"/>
<keyword evidence="3" id="KW-1185">Reference proteome</keyword>
<dbReference type="EMBL" id="NHOC01000003">
    <property type="protein sequence ID" value="OUM21151.1"/>
    <property type="molecule type" value="Genomic_DNA"/>
</dbReference>
<feature type="domain" description="IrrE N-terminal-like" evidence="1">
    <location>
        <begin position="128"/>
        <end position="249"/>
    </location>
</feature>
<reference evidence="2 3" key="1">
    <citation type="submission" date="2017-05" db="EMBL/GenBank/DDBJ databases">
        <title>Butyricicoccus porcorum sp. nov. a butyrate-producing bacterium from the swine intestinal tract.</title>
        <authorList>
            <person name="Trachsel J."/>
            <person name="Humphrey S."/>
            <person name="Allen H.K."/>
        </authorList>
    </citation>
    <scope>NUCLEOTIDE SEQUENCE [LARGE SCALE GENOMIC DNA]</scope>
    <source>
        <strain evidence="2">BB10</strain>
    </source>
</reference>
<evidence type="ECO:0000313" key="3">
    <source>
        <dbReference type="Proteomes" id="UP000194903"/>
    </source>
</evidence>
<organism evidence="2 3">
    <name type="scientific">Butyricicoccus porcorum</name>
    <dbReference type="NCBI Taxonomy" id="1945634"/>
    <lineage>
        <taxon>Bacteria</taxon>
        <taxon>Bacillati</taxon>
        <taxon>Bacillota</taxon>
        <taxon>Clostridia</taxon>
        <taxon>Eubacteriales</taxon>
        <taxon>Butyricicoccaceae</taxon>
        <taxon>Butyricicoccus</taxon>
    </lineage>
</organism>
<proteinExistence type="predicted"/>
<dbReference type="PANTHER" id="PTHR43236">
    <property type="entry name" value="ANTITOXIN HIGA1"/>
    <property type="match status" value="1"/>
</dbReference>
<protein>
    <recommendedName>
        <fullName evidence="1">IrrE N-terminal-like domain-containing protein</fullName>
    </recommendedName>
</protein>
<gene>
    <name evidence="2" type="ORF">CBW42_03700</name>
</gene>
<dbReference type="Pfam" id="PF06114">
    <property type="entry name" value="Peptidase_M78"/>
    <property type="match status" value="1"/>
</dbReference>
<name>A0A252F5W9_9FIRM</name>
<dbReference type="Gene3D" id="1.10.10.2910">
    <property type="match status" value="1"/>
</dbReference>
<dbReference type="Proteomes" id="UP000194903">
    <property type="component" value="Unassembled WGS sequence"/>
</dbReference>
<dbReference type="PANTHER" id="PTHR43236:SF2">
    <property type="entry name" value="BLL0069 PROTEIN"/>
    <property type="match status" value="1"/>
</dbReference>
<dbReference type="InterPro" id="IPR052345">
    <property type="entry name" value="Rad_response_metalloprotease"/>
</dbReference>
<evidence type="ECO:0000259" key="1">
    <source>
        <dbReference type="Pfam" id="PF06114"/>
    </source>
</evidence>
<comment type="caution">
    <text evidence="2">The sequence shown here is derived from an EMBL/GenBank/DDBJ whole genome shotgun (WGS) entry which is preliminary data.</text>
</comment>
<evidence type="ECO:0000313" key="2">
    <source>
        <dbReference type="EMBL" id="OUM21151.1"/>
    </source>
</evidence>
<accession>A0A252F5W9</accession>
<dbReference type="InterPro" id="IPR010359">
    <property type="entry name" value="IrrE_HExxH"/>
</dbReference>
<sequence length="276" mass="32122">MIYIYHTLNFMFCQEAEMNTKNFFSRVCNSVSFIDSEKGCVLMILSYQDLDVIADSILREFKPGRVTLDAIDVERLARSFLGLHIRYERLSDDFSILGATTFSPVELELLCHGKTQVISLPADTVLLEERLLLDKKQQLGRRRFTLAHECAHQILHRYENADNPTPEVQKRTYSLRDLKSQEDWNEWQANALGAALLMPKAVIAGCMRKYACGRKLICYEHAFSYHDYWVMKNICEILEVSRSALEIRLRQLGYLLDKPYTEYQGTLEVWNDEEDV</sequence>